<reference evidence="1" key="2">
    <citation type="journal article" date="2019" name="Genome Biol. Evol.">
        <title>Day and night: Metabolic profiles and evolutionary relationships of six axenic non-marine cyanobacteria.</title>
        <authorList>
            <person name="Will S.E."/>
            <person name="Henke P."/>
            <person name="Boedeker C."/>
            <person name="Huang S."/>
            <person name="Brinkmann H."/>
            <person name="Rohde M."/>
            <person name="Jarek M."/>
            <person name="Friedl T."/>
            <person name="Seufert S."/>
            <person name="Schumacher M."/>
            <person name="Overmann J."/>
            <person name="Neumann-Schaal M."/>
            <person name="Petersen J."/>
        </authorList>
    </citation>
    <scope>NUCLEOTIDE SEQUENCE [LARGE SCALE GENOMIC DNA]</scope>
    <source>
        <strain evidence="1">PCC 7102</strain>
    </source>
</reference>
<dbReference type="Proteomes" id="UP000271624">
    <property type="component" value="Unassembled WGS sequence"/>
</dbReference>
<comment type="caution">
    <text evidence="1">The sequence shown here is derived from an EMBL/GenBank/DDBJ whole genome shotgun (WGS) entry which is preliminary data.</text>
</comment>
<gene>
    <name evidence="1" type="ORF">DSM106972_061200</name>
</gene>
<proteinExistence type="predicted"/>
<evidence type="ECO:0000313" key="1">
    <source>
        <dbReference type="EMBL" id="RUT02045.1"/>
    </source>
</evidence>
<dbReference type="AlphaFoldDB" id="A0A433V7H7"/>
<evidence type="ECO:0000313" key="2">
    <source>
        <dbReference type="Proteomes" id="UP000271624"/>
    </source>
</evidence>
<accession>A0A433V7H7</accession>
<dbReference type="EMBL" id="RSCL01000017">
    <property type="protein sequence ID" value="RUT02045.1"/>
    <property type="molecule type" value="Genomic_DNA"/>
</dbReference>
<name>A0A433V7H7_9CYAN</name>
<dbReference type="OrthoDB" id="583403at2"/>
<reference evidence="1" key="1">
    <citation type="submission" date="2018-12" db="EMBL/GenBank/DDBJ databases">
        <authorList>
            <person name="Will S."/>
            <person name="Neumann-Schaal M."/>
            <person name="Henke P."/>
        </authorList>
    </citation>
    <scope>NUCLEOTIDE SEQUENCE</scope>
    <source>
        <strain evidence="1">PCC 7102</strain>
    </source>
</reference>
<organism evidence="1 2">
    <name type="scientific">Dulcicalothrix desertica PCC 7102</name>
    <dbReference type="NCBI Taxonomy" id="232991"/>
    <lineage>
        <taxon>Bacteria</taxon>
        <taxon>Bacillati</taxon>
        <taxon>Cyanobacteriota</taxon>
        <taxon>Cyanophyceae</taxon>
        <taxon>Nostocales</taxon>
        <taxon>Calotrichaceae</taxon>
        <taxon>Dulcicalothrix</taxon>
    </lineage>
</organism>
<protein>
    <submittedName>
        <fullName evidence="1">Uncharacterized protein</fullName>
    </submittedName>
</protein>
<sequence>MYKVTMHRRARIALDTLSTEEKNNLTQALNNLDISAIGNAVAENIKRMDTEEPLYFLKVDSELRAIIQINSPEEIEVMDIFTQERLKLFSTAKK</sequence>
<dbReference type="RefSeq" id="WP_127084346.1">
    <property type="nucleotide sequence ID" value="NZ_RSCL01000017.1"/>
</dbReference>
<keyword evidence="2" id="KW-1185">Reference proteome</keyword>